<feature type="transmembrane region" description="Helical" evidence="2">
    <location>
        <begin position="146"/>
        <end position="168"/>
    </location>
</feature>
<dbReference type="InterPro" id="IPR021460">
    <property type="entry name" value="DUF3112"/>
</dbReference>
<feature type="transmembrane region" description="Helical" evidence="2">
    <location>
        <begin position="307"/>
        <end position="325"/>
    </location>
</feature>
<sequence>MSYQYGACQAPLASPTTTTTSSATTALITTSSTPKISSTTTSSIVPLSTITPASPISHQQNLQPPYLSQTAILGEVPSRSVDVPITAVFLVLFVIGAISNMTLFRRNKARGHFFLPSFFLYVFCMARILSCSLRIAWAYYPNNASLSIAAFIFVSAGVLIIFVVNLIFAQRIVRAMQPAIGWSPAFGRFYKLLYALTVFLLVITVVAIVHSHYTLDTARLHADSGIELGAITYFLSLAFLPIFLVYISHVLPRTRKPVKFGAGSWRAKVRILTVGASLCIFGAGFRAGSQFMHPRRPDDPAWYHSKVCFYLFNFTVEVLVVYLYLVTRVDQRFYIPNGSRDDGDYARKPRSEDSSTDESENRKSSFSSYARIFDGSSSIYSWGNEDEKYPEEEEPSSPGWSCLSDEKWGSDSKLQLPPEIVQSRMRVVSMEEAPYVDITFSHEQHQYGDDDWFLLPPPAALRSFGL</sequence>
<feature type="transmembrane region" description="Helical" evidence="2">
    <location>
        <begin position="113"/>
        <end position="140"/>
    </location>
</feature>
<gene>
    <name evidence="3" type="ORF">PV05_01562</name>
</gene>
<protein>
    <submittedName>
        <fullName evidence="3">Uncharacterized protein</fullName>
    </submittedName>
</protein>
<evidence type="ECO:0000256" key="2">
    <source>
        <dbReference type="SAM" id="Phobius"/>
    </source>
</evidence>
<dbReference type="PANTHER" id="PTHR35184:SF1">
    <property type="entry name" value="INTEGRAL MEMBRANE PROTEIN"/>
    <property type="match status" value="1"/>
</dbReference>
<dbReference type="OrthoDB" id="3357002at2759"/>
<dbReference type="EMBL" id="KN847317">
    <property type="protein sequence ID" value="KIW61442.1"/>
    <property type="molecule type" value="Genomic_DNA"/>
</dbReference>
<dbReference type="GeneID" id="25323470"/>
<accession>A0A0D2DGL0</accession>
<keyword evidence="2" id="KW-0812">Transmembrane</keyword>
<dbReference type="Proteomes" id="UP000054342">
    <property type="component" value="Unassembled WGS sequence"/>
</dbReference>
<organism evidence="3 4">
    <name type="scientific">Exophiala xenobiotica</name>
    <dbReference type="NCBI Taxonomy" id="348802"/>
    <lineage>
        <taxon>Eukaryota</taxon>
        <taxon>Fungi</taxon>
        <taxon>Dikarya</taxon>
        <taxon>Ascomycota</taxon>
        <taxon>Pezizomycotina</taxon>
        <taxon>Eurotiomycetes</taxon>
        <taxon>Chaetothyriomycetidae</taxon>
        <taxon>Chaetothyriales</taxon>
        <taxon>Herpotrichiellaceae</taxon>
        <taxon>Exophiala</taxon>
    </lineage>
</organism>
<keyword evidence="4" id="KW-1185">Reference proteome</keyword>
<feature type="transmembrane region" description="Helical" evidence="2">
    <location>
        <begin position="230"/>
        <end position="248"/>
    </location>
</feature>
<dbReference type="Pfam" id="PF11309">
    <property type="entry name" value="DUF3112"/>
    <property type="match status" value="1"/>
</dbReference>
<feature type="transmembrane region" description="Helical" evidence="2">
    <location>
        <begin position="189"/>
        <end position="210"/>
    </location>
</feature>
<name>A0A0D2DGL0_9EURO</name>
<feature type="transmembrane region" description="Helical" evidence="2">
    <location>
        <begin position="83"/>
        <end position="101"/>
    </location>
</feature>
<keyword evidence="2" id="KW-0472">Membrane</keyword>
<evidence type="ECO:0000313" key="3">
    <source>
        <dbReference type="EMBL" id="KIW61442.1"/>
    </source>
</evidence>
<dbReference type="STRING" id="348802.A0A0D2DGL0"/>
<dbReference type="PANTHER" id="PTHR35184">
    <property type="entry name" value="YALI0C10208P"/>
    <property type="match status" value="1"/>
</dbReference>
<evidence type="ECO:0000313" key="4">
    <source>
        <dbReference type="Proteomes" id="UP000054342"/>
    </source>
</evidence>
<dbReference type="AlphaFoldDB" id="A0A0D2DGL0"/>
<reference evidence="3 4" key="1">
    <citation type="submission" date="2015-01" db="EMBL/GenBank/DDBJ databases">
        <title>The Genome Sequence of Exophiala xenobiotica CBS118157.</title>
        <authorList>
            <consortium name="The Broad Institute Genomics Platform"/>
            <person name="Cuomo C."/>
            <person name="de Hoog S."/>
            <person name="Gorbushina A."/>
            <person name="Stielow B."/>
            <person name="Teixiera M."/>
            <person name="Abouelleil A."/>
            <person name="Chapman S.B."/>
            <person name="Priest M."/>
            <person name="Young S.K."/>
            <person name="Wortman J."/>
            <person name="Nusbaum C."/>
            <person name="Birren B."/>
        </authorList>
    </citation>
    <scope>NUCLEOTIDE SEQUENCE [LARGE SCALE GENOMIC DNA]</scope>
    <source>
        <strain evidence="3 4">CBS 118157</strain>
    </source>
</reference>
<dbReference type="RefSeq" id="XP_013322026.1">
    <property type="nucleotide sequence ID" value="XM_013466572.1"/>
</dbReference>
<feature type="region of interest" description="Disordered" evidence="1">
    <location>
        <begin position="343"/>
        <end position="363"/>
    </location>
</feature>
<proteinExistence type="predicted"/>
<dbReference type="HOGENOM" id="CLU_024263_3_0_1"/>
<feature type="transmembrane region" description="Helical" evidence="2">
    <location>
        <begin position="269"/>
        <end position="287"/>
    </location>
</feature>
<keyword evidence="2" id="KW-1133">Transmembrane helix</keyword>
<evidence type="ECO:0000256" key="1">
    <source>
        <dbReference type="SAM" id="MobiDB-lite"/>
    </source>
</evidence>